<evidence type="ECO:0000313" key="2">
    <source>
        <dbReference type="Proteomes" id="UP000628442"/>
    </source>
</evidence>
<accession>A0AA88C2Z6</accession>
<dbReference type="Proteomes" id="UP000628442">
    <property type="component" value="Unassembled WGS sequence"/>
</dbReference>
<name>A0AA88C2Z6_9BURK</name>
<dbReference type="EMBL" id="BMWV01000005">
    <property type="protein sequence ID" value="GGY41931.1"/>
    <property type="molecule type" value="Genomic_DNA"/>
</dbReference>
<reference evidence="1" key="2">
    <citation type="submission" date="2022-12" db="EMBL/GenBank/DDBJ databases">
        <authorList>
            <person name="Sun Q."/>
            <person name="Kim S."/>
        </authorList>
    </citation>
    <scope>NUCLEOTIDE SEQUENCE</scope>
    <source>
        <strain evidence="1">KCTC 12343</strain>
    </source>
</reference>
<proteinExistence type="predicted"/>
<evidence type="ECO:0000313" key="1">
    <source>
        <dbReference type="EMBL" id="GGY41931.1"/>
    </source>
</evidence>
<sequence>MMADAAVMVRGPNGPCKQRLLETLERQQEYAQTGGNASQQHADPVRAAAAAEINFVV</sequence>
<comment type="caution">
    <text evidence="1">The sequence shown here is derived from an EMBL/GenBank/DDBJ whole genome shotgun (WGS) entry which is preliminary data.</text>
</comment>
<reference evidence="1" key="1">
    <citation type="journal article" date="2014" name="Int. J. Syst. Evol. Microbiol.">
        <title>Complete genome sequence of Corynebacterium casei LMG S-19264T (=DSM 44701T), isolated from a smear-ripened cheese.</title>
        <authorList>
            <consortium name="US DOE Joint Genome Institute (JGI-PGF)"/>
            <person name="Walter F."/>
            <person name="Albersmeier A."/>
            <person name="Kalinowski J."/>
            <person name="Ruckert C."/>
        </authorList>
    </citation>
    <scope>NUCLEOTIDE SEQUENCE</scope>
    <source>
        <strain evidence="1">KCTC 12343</strain>
    </source>
</reference>
<dbReference type="AlphaFoldDB" id="A0AA88C2Z6"/>
<organism evidence="1 2">
    <name type="scientific">Pseudoduganella albidiflava</name>
    <dbReference type="NCBI Taxonomy" id="321983"/>
    <lineage>
        <taxon>Bacteria</taxon>
        <taxon>Pseudomonadati</taxon>
        <taxon>Pseudomonadota</taxon>
        <taxon>Betaproteobacteria</taxon>
        <taxon>Burkholderiales</taxon>
        <taxon>Oxalobacteraceae</taxon>
        <taxon>Telluria group</taxon>
        <taxon>Pseudoduganella</taxon>
    </lineage>
</organism>
<protein>
    <submittedName>
        <fullName evidence="1">Uncharacterized protein</fullName>
    </submittedName>
</protein>
<gene>
    <name evidence="1" type="ORF">GCM10007387_24840</name>
</gene>